<sequence length="570" mass="59206">MTVLTGAAAHAQSSIPDGPEGGPSVESAPPDLPVPSRPDEAVGRQPAPGGLSVDVAFKVGRDGTLAVTETITVPGAQQLERTANLRVPNDDETDRVYTVRDVTAEGAGSAEADGETLRVRAGQGTTTVRYVVEGAVADTAGQQEVRWPSVSGWNHVLPAVTGSFVAPVQQTSSVRCLAGPPGSGLQCALAEVDHSGVIRFAHSGLEPGQRIELAVTLPAGTAPATARFADVPGLANAFDFTVPAAIGLGVAALGILGWFGYLLVARRRDSGAVAAPAARLEVLLREGDRVYFASPDGILPGQVGTVIDGTVDVVDVSATVVDLAVRNYLWVAPVRDADGVTDWRLARRNPPDDDLHPYERAVYEALLPGGTDAVLLSELRSRGVDLSAADTALYADVVHRRWFSRHPGAAWSAGTWIGAALALAGVAATVVLALTVGHALAGVAVVLAGIAVAAGSILLPARTARGRALVPQVRGLAEYLHTVSPDDVPAADRELVFSRSLPYAVVLGETEGWLGRFARLDPTADGAGGLYWFGGLESDRDLRRLGTHLPALLTTLDGVLAESAHLRSLR</sequence>
<keyword evidence="6" id="KW-1185">Reference proteome</keyword>
<evidence type="ECO:0000259" key="3">
    <source>
        <dbReference type="Pfam" id="PF09972"/>
    </source>
</evidence>
<protein>
    <submittedName>
        <fullName evidence="5">DUF2207 domain-containing protein</fullName>
    </submittedName>
</protein>
<organism evidence="5 6">
    <name type="scientific">Amycolatopsis suaedae</name>
    <dbReference type="NCBI Taxonomy" id="2510978"/>
    <lineage>
        <taxon>Bacteria</taxon>
        <taxon>Bacillati</taxon>
        <taxon>Actinomycetota</taxon>
        <taxon>Actinomycetes</taxon>
        <taxon>Pseudonocardiales</taxon>
        <taxon>Pseudonocardiaceae</taxon>
        <taxon>Amycolatopsis</taxon>
    </lineage>
</organism>
<accession>A0A4Q7J7H7</accession>
<dbReference type="Pfam" id="PF09972">
    <property type="entry name" value="DUF2207"/>
    <property type="match status" value="1"/>
</dbReference>
<name>A0A4Q7J7H7_9PSEU</name>
<comment type="caution">
    <text evidence="5">The sequence shown here is derived from an EMBL/GenBank/DDBJ whole genome shotgun (WGS) entry which is preliminary data.</text>
</comment>
<dbReference type="OrthoDB" id="143710at2"/>
<dbReference type="Proteomes" id="UP000292003">
    <property type="component" value="Unassembled WGS sequence"/>
</dbReference>
<proteinExistence type="predicted"/>
<keyword evidence="2" id="KW-1133">Transmembrane helix</keyword>
<evidence type="ECO:0000256" key="2">
    <source>
        <dbReference type="SAM" id="Phobius"/>
    </source>
</evidence>
<dbReference type="InterPro" id="IPR048389">
    <property type="entry name" value="YciQ-like_C"/>
</dbReference>
<feature type="transmembrane region" description="Helical" evidence="2">
    <location>
        <begin position="409"/>
        <end position="433"/>
    </location>
</feature>
<feature type="domain" description="Predicted membrane protein YciQ-like C-terminal" evidence="4">
    <location>
        <begin position="292"/>
        <end position="514"/>
    </location>
</feature>
<evidence type="ECO:0000259" key="4">
    <source>
        <dbReference type="Pfam" id="PF20990"/>
    </source>
</evidence>
<dbReference type="EMBL" id="SFCC01000008">
    <property type="protein sequence ID" value="RZQ62868.1"/>
    <property type="molecule type" value="Genomic_DNA"/>
</dbReference>
<reference evidence="5 6" key="1">
    <citation type="submission" date="2019-02" db="EMBL/GenBank/DDBJ databases">
        <title>Draft genome sequence of Amycolatopsis sp. 8-3EHSu isolated from roots of Suaeda maritima.</title>
        <authorList>
            <person name="Duangmal K."/>
            <person name="Chantavorakit T."/>
        </authorList>
    </citation>
    <scope>NUCLEOTIDE SEQUENCE [LARGE SCALE GENOMIC DNA]</scope>
    <source>
        <strain evidence="5 6">8-3EHSu</strain>
    </source>
</reference>
<keyword evidence="2" id="KW-0812">Transmembrane</keyword>
<evidence type="ECO:0000313" key="5">
    <source>
        <dbReference type="EMBL" id="RZQ62868.1"/>
    </source>
</evidence>
<feature type="region of interest" description="Disordered" evidence="1">
    <location>
        <begin position="1"/>
        <end position="51"/>
    </location>
</feature>
<dbReference type="AlphaFoldDB" id="A0A4Q7J7H7"/>
<feature type="domain" description="DUF2207" evidence="3">
    <location>
        <begin position="52"/>
        <end position="216"/>
    </location>
</feature>
<evidence type="ECO:0000313" key="6">
    <source>
        <dbReference type="Proteomes" id="UP000292003"/>
    </source>
</evidence>
<dbReference type="InterPro" id="IPR018702">
    <property type="entry name" value="DUF2207"/>
</dbReference>
<feature type="transmembrane region" description="Helical" evidence="2">
    <location>
        <begin position="244"/>
        <end position="264"/>
    </location>
</feature>
<dbReference type="Pfam" id="PF20990">
    <property type="entry name" value="DUF2207_C"/>
    <property type="match status" value="1"/>
</dbReference>
<gene>
    <name evidence="5" type="ORF">EWH70_16695</name>
</gene>
<keyword evidence="2" id="KW-0472">Membrane</keyword>
<evidence type="ECO:0000256" key="1">
    <source>
        <dbReference type="SAM" id="MobiDB-lite"/>
    </source>
</evidence>
<feature type="transmembrane region" description="Helical" evidence="2">
    <location>
        <begin position="439"/>
        <end position="459"/>
    </location>
</feature>